<dbReference type="Gene3D" id="2.30.330.10">
    <property type="entry name" value="SpoA-like"/>
    <property type="match status" value="1"/>
</dbReference>
<evidence type="ECO:0000259" key="1">
    <source>
        <dbReference type="Pfam" id="PF01052"/>
    </source>
</evidence>
<comment type="caution">
    <text evidence="2">The sequence shown here is derived from an EMBL/GenBank/DDBJ whole genome shotgun (WGS) entry which is preliminary data.</text>
</comment>
<keyword evidence="3" id="KW-1185">Reference proteome</keyword>
<evidence type="ECO:0000313" key="3">
    <source>
        <dbReference type="Proteomes" id="UP001595758"/>
    </source>
</evidence>
<dbReference type="SUPFAM" id="SSF101801">
    <property type="entry name" value="Surface presentation of antigens (SPOA)"/>
    <property type="match status" value="1"/>
</dbReference>
<evidence type="ECO:0000313" key="2">
    <source>
        <dbReference type="EMBL" id="MFC3909492.1"/>
    </source>
</evidence>
<gene>
    <name evidence="2" type="ORF">ACFORL_10470</name>
</gene>
<dbReference type="InterPro" id="IPR036429">
    <property type="entry name" value="SpoA-like_sf"/>
</dbReference>
<feature type="domain" description="Flagellar motor switch protein FliN-like C-terminal" evidence="1">
    <location>
        <begin position="172"/>
        <end position="239"/>
    </location>
</feature>
<accession>A0ABV8CHC0</accession>
<organism evidence="2 3">
    <name type="scientific">Legionella dresdenensis</name>
    <dbReference type="NCBI Taxonomy" id="450200"/>
    <lineage>
        <taxon>Bacteria</taxon>
        <taxon>Pseudomonadati</taxon>
        <taxon>Pseudomonadota</taxon>
        <taxon>Gammaproteobacteria</taxon>
        <taxon>Legionellales</taxon>
        <taxon>Legionellaceae</taxon>
        <taxon>Legionella</taxon>
    </lineage>
</organism>
<protein>
    <submittedName>
        <fullName evidence="2">FliM/FliN family flagellar motor C-terminal domain-containing protein</fullName>
    </submittedName>
</protein>
<keyword evidence="2" id="KW-0969">Cilium</keyword>
<proteinExistence type="predicted"/>
<keyword evidence="2" id="KW-0282">Flagellum</keyword>
<dbReference type="RefSeq" id="WP_382343763.1">
    <property type="nucleotide sequence ID" value="NZ_JBHSAB010000024.1"/>
</dbReference>
<keyword evidence="2" id="KW-0966">Cell projection</keyword>
<name>A0ABV8CHC0_9GAMM</name>
<dbReference type="Pfam" id="PF01052">
    <property type="entry name" value="FliMN_C"/>
    <property type="match status" value="1"/>
</dbReference>
<dbReference type="EMBL" id="JBHSAB010000024">
    <property type="protein sequence ID" value="MFC3909492.1"/>
    <property type="molecule type" value="Genomic_DNA"/>
</dbReference>
<dbReference type="Proteomes" id="UP001595758">
    <property type="component" value="Unassembled WGS sequence"/>
</dbReference>
<dbReference type="InterPro" id="IPR001543">
    <property type="entry name" value="FliN-like_C"/>
</dbReference>
<reference evidence="3" key="1">
    <citation type="journal article" date="2019" name="Int. J. Syst. Evol. Microbiol.">
        <title>The Global Catalogue of Microorganisms (GCM) 10K type strain sequencing project: providing services to taxonomists for standard genome sequencing and annotation.</title>
        <authorList>
            <consortium name="The Broad Institute Genomics Platform"/>
            <consortium name="The Broad Institute Genome Sequencing Center for Infectious Disease"/>
            <person name="Wu L."/>
            <person name="Ma J."/>
        </authorList>
    </citation>
    <scope>NUCLEOTIDE SEQUENCE [LARGE SCALE GENOMIC DNA]</scope>
    <source>
        <strain evidence="3">CCUG 59858</strain>
    </source>
</reference>
<sequence length="241" mass="27304">MNGIPQAKAYRLINSHELNQLNQYFAARLQIWNEQYALFALGCHLSVQPKPELTGAKPLIARNDGDMLALIDSEDWSTLQYCLFGDNAGCFTAISRKMFINLLEYLTEAVEIDLQSQAIDYQDWFYPGAPTLMLTLTSAVQSLNLHFHPLWVLNRLPKFKADKTPPDLNSALNEQKLQLAVELLPLKLPMQSIMRLQVGDVIKTDHPLVKPLLLKGQHQPVCQVRAGQIQSQKSIQITREL</sequence>